<organism evidence="1">
    <name type="scientific">Trichuris suis</name>
    <name type="common">pig whipworm</name>
    <dbReference type="NCBI Taxonomy" id="68888"/>
    <lineage>
        <taxon>Eukaryota</taxon>
        <taxon>Metazoa</taxon>
        <taxon>Ecdysozoa</taxon>
        <taxon>Nematoda</taxon>
        <taxon>Enoplea</taxon>
        <taxon>Dorylaimia</taxon>
        <taxon>Trichinellida</taxon>
        <taxon>Trichuridae</taxon>
        <taxon>Trichuris</taxon>
    </lineage>
</organism>
<sequence>MSSTYLETTDFTGTSETVEKTPSLNWTYKCVCQCGRVAQRITRRSTEPKIAGSNPAAVGFTAEANYKVPILCLLSLDLEISQHLETYRSNFFLTVIKAAYLSDPQ</sequence>
<dbReference type="EMBL" id="KL367571">
    <property type="protein sequence ID" value="KFD63548.1"/>
    <property type="molecule type" value="Genomic_DNA"/>
</dbReference>
<dbReference type="Proteomes" id="UP000030758">
    <property type="component" value="Unassembled WGS sequence"/>
</dbReference>
<reference evidence="1" key="1">
    <citation type="journal article" date="2014" name="Nat. Genet.">
        <title>Genome and transcriptome of the porcine whipworm Trichuris suis.</title>
        <authorList>
            <person name="Jex A.R."/>
            <person name="Nejsum P."/>
            <person name="Schwarz E.M."/>
            <person name="Hu L."/>
            <person name="Young N.D."/>
            <person name="Hall R.S."/>
            <person name="Korhonen P.K."/>
            <person name="Liao S."/>
            <person name="Thamsborg S."/>
            <person name="Xia J."/>
            <person name="Xu P."/>
            <person name="Wang S."/>
            <person name="Scheerlinck J.P."/>
            <person name="Hofmann A."/>
            <person name="Sternberg P.W."/>
            <person name="Wang J."/>
            <person name="Gasser R.B."/>
        </authorList>
    </citation>
    <scope>NUCLEOTIDE SEQUENCE [LARGE SCALE GENOMIC DNA]</scope>
    <source>
        <strain evidence="1">DCEP-RM93F</strain>
    </source>
</reference>
<accession>A0A085N252</accession>
<gene>
    <name evidence="1" type="ORF">M514_24261</name>
</gene>
<name>A0A085N252_9BILA</name>
<evidence type="ECO:0000313" key="1">
    <source>
        <dbReference type="EMBL" id="KFD63548.1"/>
    </source>
</evidence>
<dbReference type="AlphaFoldDB" id="A0A085N252"/>
<proteinExistence type="predicted"/>
<protein>
    <submittedName>
        <fullName evidence="1">Uncharacterized protein</fullName>
    </submittedName>
</protein>